<dbReference type="InterPro" id="IPR027443">
    <property type="entry name" value="IPNS-like_sf"/>
</dbReference>
<organism evidence="1 3">
    <name type="scientific">Didymodactylos carnosus</name>
    <dbReference type="NCBI Taxonomy" id="1234261"/>
    <lineage>
        <taxon>Eukaryota</taxon>
        <taxon>Metazoa</taxon>
        <taxon>Spiralia</taxon>
        <taxon>Gnathifera</taxon>
        <taxon>Rotifera</taxon>
        <taxon>Eurotatoria</taxon>
        <taxon>Bdelloidea</taxon>
        <taxon>Philodinida</taxon>
        <taxon>Philodinidae</taxon>
        <taxon>Didymodactylos</taxon>
    </lineage>
</organism>
<dbReference type="OrthoDB" id="288590at2759"/>
<dbReference type="Gene3D" id="2.60.120.330">
    <property type="entry name" value="B-lactam Antibiotic, Isopenicillin N Synthase, Chain"/>
    <property type="match status" value="1"/>
</dbReference>
<name>A0A815J7X9_9BILA</name>
<dbReference type="SUPFAM" id="SSF51197">
    <property type="entry name" value="Clavaminate synthase-like"/>
    <property type="match status" value="1"/>
</dbReference>
<gene>
    <name evidence="1" type="ORF">GPM918_LOCUS32225</name>
    <name evidence="2" type="ORF">SRO942_LOCUS32892</name>
</gene>
<reference evidence="1" key="1">
    <citation type="submission" date="2021-02" db="EMBL/GenBank/DDBJ databases">
        <authorList>
            <person name="Nowell W R."/>
        </authorList>
    </citation>
    <scope>NUCLEOTIDE SEQUENCE</scope>
</reference>
<dbReference type="Proteomes" id="UP000663829">
    <property type="component" value="Unassembled WGS sequence"/>
</dbReference>
<dbReference type="InterPro" id="IPR050231">
    <property type="entry name" value="Iron_ascorbate_oxido_reductase"/>
</dbReference>
<sequence>MANFKISNTSFNHLHSNVVRSSKNDVLQQSQQFFNGQNLIDLNKIFKNDTNEINRIQKEFEMNGWCFVHLPFELTQNATALNSLLTTFFNRDQTYKENYALINHYGYSRVDHKENIKLLTGDHLNEMSMPNDEVTQVLHKLSNFLDRLTKQLIYLLEKSVFKKSSIELRQQANLPESTGMLDVVYYLNKKNDLKETPFVGYSVEEVNCVPHFDPGLLSISFLSTCEGLQLKNLVENKWIDGPVNTLLSQQHIGVIWLGEAAVKATNNHLKAGIHRVIYPKQSQTRLTVWYEMCTNSQLENLMEDDDQMDYTLAGSITFSNLPDSLPLPVLEGDKKIDLLKRMERSFGLSMSKSAPSITNYQPNQLYNGTTEPTNSFHYWNQ</sequence>
<keyword evidence="3" id="KW-1185">Reference proteome</keyword>
<dbReference type="EMBL" id="CAJOBC010080191">
    <property type="protein sequence ID" value="CAF4271852.1"/>
    <property type="molecule type" value="Genomic_DNA"/>
</dbReference>
<evidence type="ECO:0000313" key="1">
    <source>
        <dbReference type="EMBL" id="CAF1378762.1"/>
    </source>
</evidence>
<dbReference type="PANTHER" id="PTHR47990">
    <property type="entry name" value="2-OXOGLUTARATE (2OG) AND FE(II)-DEPENDENT OXYGENASE SUPERFAMILY PROTEIN-RELATED"/>
    <property type="match status" value="1"/>
</dbReference>
<evidence type="ECO:0000313" key="2">
    <source>
        <dbReference type="EMBL" id="CAF4271852.1"/>
    </source>
</evidence>
<dbReference type="Proteomes" id="UP000681722">
    <property type="component" value="Unassembled WGS sequence"/>
</dbReference>
<protein>
    <submittedName>
        <fullName evidence="1">Uncharacterized protein</fullName>
    </submittedName>
</protein>
<proteinExistence type="predicted"/>
<dbReference type="AlphaFoldDB" id="A0A815J7X9"/>
<comment type="caution">
    <text evidence="1">The sequence shown here is derived from an EMBL/GenBank/DDBJ whole genome shotgun (WGS) entry which is preliminary data.</text>
</comment>
<dbReference type="EMBL" id="CAJNOQ010016326">
    <property type="protein sequence ID" value="CAF1378762.1"/>
    <property type="molecule type" value="Genomic_DNA"/>
</dbReference>
<evidence type="ECO:0000313" key="3">
    <source>
        <dbReference type="Proteomes" id="UP000663829"/>
    </source>
</evidence>
<accession>A0A815J7X9</accession>